<evidence type="ECO:0000256" key="15">
    <source>
        <dbReference type="ARBA" id="ARBA00039316"/>
    </source>
</evidence>
<dbReference type="InterPro" id="IPR027417">
    <property type="entry name" value="P-loop_NTPase"/>
</dbReference>
<evidence type="ECO:0000256" key="2">
    <source>
        <dbReference type="ARBA" id="ARBA00022490"/>
    </source>
</evidence>
<keyword evidence="10" id="KW-0067">ATP-binding</keyword>
<dbReference type="InterPro" id="IPR041552">
    <property type="entry name" value="UvrA_DNA-bd"/>
</dbReference>
<keyword evidence="9" id="KW-0862">Zinc</keyword>
<evidence type="ECO:0000256" key="12">
    <source>
        <dbReference type="ARBA" id="ARBA00023125"/>
    </source>
</evidence>
<dbReference type="Proteomes" id="UP000006852">
    <property type="component" value="Chromosome"/>
</dbReference>
<gene>
    <name evidence="18" type="ordered locus">Tresu_0776</name>
</gene>
<dbReference type="PANTHER" id="PTHR43152:SF3">
    <property type="entry name" value="UVRABC SYSTEM PROTEIN A"/>
    <property type="match status" value="1"/>
</dbReference>
<dbReference type="PANTHER" id="PTHR43152">
    <property type="entry name" value="UVRABC SYSTEM PROTEIN A"/>
    <property type="match status" value="1"/>
</dbReference>
<dbReference type="OrthoDB" id="9809851at2"/>
<evidence type="ECO:0000256" key="3">
    <source>
        <dbReference type="ARBA" id="ARBA00022723"/>
    </source>
</evidence>
<dbReference type="AlphaFoldDB" id="F2NX94"/>
<dbReference type="Pfam" id="PF17755">
    <property type="entry name" value="UvrA_DNA-bind"/>
    <property type="match status" value="1"/>
</dbReference>
<dbReference type="HOGENOM" id="CLU_001370_2_1_12"/>
<evidence type="ECO:0000256" key="5">
    <source>
        <dbReference type="ARBA" id="ARBA00022741"/>
    </source>
</evidence>
<evidence type="ECO:0000313" key="19">
    <source>
        <dbReference type="Proteomes" id="UP000006852"/>
    </source>
</evidence>
<keyword evidence="4" id="KW-0677">Repeat</keyword>
<protein>
    <recommendedName>
        <fullName evidence="15">UvrABC system protein A</fullName>
    </recommendedName>
    <alternativeName>
        <fullName evidence="16">Excinuclease ABC subunit A</fullName>
    </alternativeName>
</protein>
<evidence type="ECO:0000313" key="18">
    <source>
        <dbReference type="EMBL" id="AEB13707.1"/>
    </source>
</evidence>
<reference evidence="18 19" key="1">
    <citation type="journal article" date="2011" name="Stand. Genomic Sci.">
        <title>Complete genome sequence of Treponema succinifaciens type strain (6091).</title>
        <authorList>
            <person name="Han C."/>
            <person name="Gronow S."/>
            <person name="Teshima H."/>
            <person name="Lapidus A."/>
            <person name="Nolan M."/>
            <person name="Lucas S."/>
            <person name="Hammon N."/>
            <person name="Deshpande S."/>
            <person name="Cheng J.F."/>
            <person name="Zeytun A."/>
            <person name="Tapia R."/>
            <person name="Goodwin L."/>
            <person name="Pitluck S."/>
            <person name="Liolios K."/>
            <person name="Pagani I."/>
            <person name="Ivanova N."/>
            <person name="Mavromatis K."/>
            <person name="Mikhailova N."/>
            <person name="Huntemann M."/>
            <person name="Pati A."/>
            <person name="Chen A."/>
            <person name="Palaniappan K."/>
            <person name="Land M."/>
            <person name="Hauser L."/>
            <person name="Brambilla E.M."/>
            <person name="Rohde M."/>
            <person name="Goker M."/>
            <person name="Woyke T."/>
            <person name="Bristow J."/>
            <person name="Eisen J.A."/>
            <person name="Markowitz V."/>
            <person name="Hugenholtz P."/>
            <person name="Kyrpides N.C."/>
            <person name="Klenk H.P."/>
            <person name="Detter J.C."/>
        </authorList>
    </citation>
    <scope>NUCLEOTIDE SEQUENCE [LARGE SCALE GENOMIC DNA]</scope>
    <source>
        <strain evidence="19">ATCC 33096 / DSM 2489 / 6091</strain>
    </source>
</reference>
<keyword evidence="11" id="KW-0267">Excision nuclease</keyword>
<evidence type="ECO:0000256" key="14">
    <source>
        <dbReference type="ARBA" id="ARBA00038000"/>
    </source>
</evidence>
<comment type="similarity">
    <text evidence="14">Belongs to the ABC transporter superfamily. UvrA family.</text>
</comment>
<keyword evidence="2" id="KW-0963">Cytoplasm</keyword>
<dbReference type="Gene3D" id="3.40.50.300">
    <property type="entry name" value="P-loop containing nucleotide triphosphate hydrolases"/>
    <property type="match status" value="2"/>
</dbReference>
<evidence type="ECO:0000256" key="13">
    <source>
        <dbReference type="ARBA" id="ARBA00023204"/>
    </source>
</evidence>
<dbReference type="GO" id="GO:0008270">
    <property type="term" value="F:zinc ion binding"/>
    <property type="evidence" value="ECO:0007669"/>
    <property type="project" value="UniProtKB-KW"/>
</dbReference>
<evidence type="ECO:0000256" key="10">
    <source>
        <dbReference type="ARBA" id="ARBA00022840"/>
    </source>
</evidence>
<dbReference type="Gene3D" id="1.20.1580.10">
    <property type="entry name" value="ABC transporter ATPase like domain"/>
    <property type="match status" value="2"/>
</dbReference>
<dbReference type="GeneID" id="302997956"/>
<dbReference type="GO" id="GO:0005737">
    <property type="term" value="C:cytoplasm"/>
    <property type="evidence" value="ECO:0007669"/>
    <property type="project" value="UniProtKB-SubCell"/>
</dbReference>
<dbReference type="SUPFAM" id="SSF52540">
    <property type="entry name" value="P-loop containing nucleoside triphosphate hydrolases"/>
    <property type="match status" value="2"/>
</dbReference>
<keyword evidence="8" id="KW-0863">Zinc-finger</keyword>
<feature type="domain" description="ABC transporter" evidence="17">
    <location>
        <begin position="430"/>
        <end position="709"/>
    </location>
</feature>
<dbReference type="GO" id="GO:0003677">
    <property type="term" value="F:DNA binding"/>
    <property type="evidence" value="ECO:0007669"/>
    <property type="project" value="UniProtKB-KW"/>
</dbReference>
<keyword evidence="7" id="KW-0228">DNA excision</keyword>
<dbReference type="GO" id="GO:0004518">
    <property type="term" value="F:nuclease activity"/>
    <property type="evidence" value="ECO:0007669"/>
    <property type="project" value="UniProtKB-KW"/>
</dbReference>
<dbReference type="GO" id="GO:0005524">
    <property type="term" value="F:ATP binding"/>
    <property type="evidence" value="ECO:0007669"/>
    <property type="project" value="UniProtKB-KW"/>
</dbReference>
<accession>F2NX94</accession>
<dbReference type="Pfam" id="PF00005">
    <property type="entry name" value="ABC_tran"/>
    <property type="match status" value="1"/>
</dbReference>
<evidence type="ECO:0000256" key="1">
    <source>
        <dbReference type="ARBA" id="ARBA00004496"/>
    </source>
</evidence>
<reference evidence="19" key="2">
    <citation type="submission" date="2011-04" db="EMBL/GenBank/DDBJ databases">
        <title>The complete genome of chromosome of Treponema succinifaciens DSM 2489.</title>
        <authorList>
            <person name="Lucas S."/>
            <person name="Copeland A."/>
            <person name="Lapidus A."/>
            <person name="Bruce D."/>
            <person name="Goodwin L."/>
            <person name="Pitluck S."/>
            <person name="Peters L."/>
            <person name="Kyrpides N."/>
            <person name="Mavromatis K."/>
            <person name="Ivanova N."/>
            <person name="Ovchinnikova G."/>
            <person name="Teshima H."/>
            <person name="Detter J.C."/>
            <person name="Tapia R."/>
            <person name="Han C."/>
            <person name="Land M."/>
            <person name="Hauser L."/>
            <person name="Markowitz V."/>
            <person name="Cheng J.-F."/>
            <person name="Hugenholtz P."/>
            <person name="Woyke T."/>
            <person name="Wu D."/>
            <person name="Gronow S."/>
            <person name="Wellnitz S."/>
            <person name="Brambilla E."/>
            <person name="Klenk H.-P."/>
            <person name="Eisen J.A."/>
        </authorList>
    </citation>
    <scope>NUCLEOTIDE SEQUENCE [LARGE SCALE GENOMIC DNA]</scope>
    <source>
        <strain evidence="19">ATCC 33096 / DSM 2489 / 6091</strain>
    </source>
</reference>
<comment type="subcellular location">
    <subcellularLocation>
        <location evidence="1">Cytoplasm</location>
    </subcellularLocation>
</comment>
<dbReference type="RefSeq" id="WP_013701004.1">
    <property type="nucleotide sequence ID" value="NC_015385.1"/>
</dbReference>
<dbReference type="PROSITE" id="PS50893">
    <property type="entry name" value="ABC_TRANSPORTER_2"/>
    <property type="match status" value="1"/>
</dbReference>
<keyword evidence="5" id="KW-0547">Nucleotide-binding</keyword>
<dbReference type="InterPro" id="IPR017871">
    <property type="entry name" value="ABC_transporter-like_CS"/>
</dbReference>
<evidence type="ECO:0000256" key="4">
    <source>
        <dbReference type="ARBA" id="ARBA00022737"/>
    </source>
</evidence>
<evidence type="ECO:0000256" key="16">
    <source>
        <dbReference type="ARBA" id="ARBA00042156"/>
    </source>
</evidence>
<name>F2NX94_TRES6</name>
<evidence type="ECO:0000256" key="9">
    <source>
        <dbReference type="ARBA" id="ARBA00022833"/>
    </source>
</evidence>
<dbReference type="KEGG" id="tsu:Tresu_0776"/>
<evidence type="ECO:0000256" key="6">
    <source>
        <dbReference type="ARBA" id="ARBA00022763"/>
    </source>
</evidence>
<keyword evidence="13" id="KW-0234">DNA repair</keyword>
<dbReference type="GO" id="GO:0006281">
    <property type="term" value="P:DNA repair"/>
    <property type="evidence" value="ECO:0007669"/>
    <property type="project" value="UniProtKB-KW"/>
</dbReference>
<keyword evidence="6" id="KW-0227">DNA damage</keyword>
<evidence type="ECO:0000256" key="7">
    <source>
        <dbReference type="ARBA" id="ARBA00022769"/>
    </source>
</evidence>
<sequence>MSENIIVEGIQTNNLKNIDVEIIKNGINVIIGPSGSGKSSLAYDTVAEIGLHELNSMYSDTISEPRYKVRSYKNIITSIPIKQMNNNNNIHSTIGTYFNISQYLCVIFATVLNKDYDFFVLNKKENICQTCHGLGYKKDLDINRIVDYDKTVENIPIKCWTRYKDFYSAILKDFCIDNKIDYTKKFRDLSAKEKELILYGQSSKKYSERYKTVNRLASRTSNYYGIMLKKPMMVNFEPSSIFYTQVICKDCCGEKYSSEHRDYKVENLSIGEVHCLPLKELLQWIELVKKNESSENLKFSINQVHLFVSKAVELNLGHLSLNRIIPSLSGGELQRLRLVQVFNSQLNNLLIILDEPLAGLSKKEKDLVFNNVKTLSKKHTLLIVDHHSVFFDDAAKIISMGERSGKFGGSIIDTKAYIKTQQENFSLPVLQIDKTEKIKIENTVYGYKGINIEIAKQRMNIITGSSGVGKSTLLREYLPQHFEKYAYINQKSLSGNSHSFVATNLDVFNPMLDLFAKKFKKDKLFFSNVSGADGACPICGGTGKLIYGTDNDDRVSVDCKDCKGTGFNKDLAKYKIQDKNLFDIWYMTIDEAVDYYEKQNPKITEALKKAQEILLGHLQLGQLTSTLSGGENIRIKVLKSLKSTAEIYGIDEPFRGLNNYEMHKVAAFLSKMVTDGKTIIVVDHEEEAFKYFSKHIELVKNNNWLEGKY</sequence>
<keyword evidence="3" id="KW-0479">Metal-binding</keyword>
<dbReference type="GO" id="GO:0016887">
    <property type="term" value="F:ATP hydrolysis activity"/>
    <property type="evidence" value="ECO:0007669"/>
    <property type="project" value="InterPro"/>
</dbReference>
<proteinExistence type="inferred from homology"/>
<keyword evidence="19" id="KW-1185">Reference proteome</keyword>
<organism evidence="18 19">
    <name type="scientific">Treponema succinifaciens (strain ATCC 33096 / DSM 2489 / 6091)</name>
    <dbReference type="NCBI Taxonomy" id="869209"/>
    <lineage>
        <taxon>Bacteria</taxon>
        <taxon>Pseudomonadati</taxon>
        <taxon>Spirochaetota</taxon>
        <taxon>Spirochaetia</taxon>
        <taxon>Spirochaetales</taxon>
        <taxon>Treponemataceae</taxon>
        <taxon>Treponema</taxon>
    </lineage>
</organism>
<dbReference type="eggNOG" id="COG0178">
    <property type="taxonomic scope" value="Bacteria"/>
</dbReference>
<keyword evidence="12" id="KW-0238">DNA-binding</keyword>
<dbReference type="PROSITE" id="PS00211">
    <property type="entry name" value="ABC_TRANSPORTER_1"/>
    <property type="match status" value="1"/>
</dbReference>
<dbReference type="Gene3D" id="1.10.8.280">
    <property type="entry name" value="ABC transporter ATPase domain-like"/>
    <property type="match status" value="1"/>
</dbReference>
<dbReference type="EMBL" id="CP002631">
    <property type="protein sequence ID" value="AEB13707.1"/>
    <property type="molecule type" value="Genomic_DNA"/>
</dbReference>
<dbReference type="InterPro" id="IPR003439">
    <property type="entry name" value="ABC_transporter-like_ATP-bd"/>
</dbReference>
<dbReference type="STRING" id="869209.Tresu_0776"/>
<evidence type="ECO:0000256" key="8">
    <source>
        <dbReference type="ARBA" id="ARBA00022771"/>
    </source>
</evidence>
<evidence type="ECO:0000259" key="17">
    <source>
        <dbReference type="PROSITE" id="PS50893"/>
    </source>
</evidence>
<evidence type="ECO:0000256" key="11">
    <source>
        <dbReference type="ARBA" id="ARBA00022881"/>
    </source>
</evidence>